<accession>A0ABP6T3W3</accession>
<organism evidence="2 3">
    <name type="scientific">Cryptosporangium minutisporangium</name>
    <dbReference type="NCBI Taxonomy" id="113569"/>
    <lineage>
        <taxon>Bacteria</taxon>
        <taxon>Bacillati</taxon>
        <taxon>Actinomycetota</taxon>
        <taxon>Actinomycetes</taxon>
        <taxon>Cryptosporangiales</taxon>
        <taxon>Cryptosporangiaceae</taxon>
        <taxon>Cryptosporangium</taxon>
    </lineage>
</organism>
<evidence type="ECO:0008006" key="4">
    <source>
        <dbReference type="Google" id="ProtNLM"/>
    </source>
</evidence>
<protein>
    <recommendedName>
        <fullName evidence="4">GerMN domain-containing protein</fullName>
    </recommendedName>
</protein>
<name>A0ABP6T3W3_9ACTN</name>
<dbReference type="Proteomes" id="UP001501676">
    <property type="component" value="Unassembled WGS sequence"/>
</dbReference>
<evidence type="ECO:0000313" key="2">
    <source>
        <dbReference type="EMBL" id="GAA3391493.1"/>
    </source>
</evidence>
<feature type="region of interest" description="Disordered" evidence="1">
    <location>
        <begin position="1"/>
        <end position="30"/>
    </location>
</feature>
<evidence type="ECO:0000256" key="1">
    <source>
        <dbReference type="SAM" id="MobiDB-lite"/>
    </source>
</evidence>
<sequence>MLLASACGTGATADVTTGDSGTPRPSEQAVSPDALVLRAESVGGFVPATLIYGRIPTVSIYADGRVITEGPQVTIYPAPALPNLLVRTITRTEIDRLIAAAQRAGVGRPTDFGSPGITDVPTTRFTLVDEGRTLTSEVYALGETPEDDQSLTTAQREARARMRALLVTLTDPAGSPSDERYRPTAVATIVTAYGANTDQDTPPPARAWRGAALPGRVVGPADMSCALTTGAAVDTVLADAASANAATPWTYGGRRWSLTFRPLLPDETGCESLGR</sequence>
<proteinExistence type="predicted"/>
<comment type="caution">
    <text evidence="2">The sequence shown here is derived from an EMBL/GenBank/DDBJ whole genome shotgun (WGS) entry which is preliminary data.</text>
</comment>
<reference evidence="3" key="1">
    <citation type="journal article" date="2019" name="Int. J. Syst. Evol. Microbiol.">
        <title>The Global Catalogue of Microorganisms (GCM) 10K type strain sequencing project: providing services to taxonomists for standard genome sequencing and annotation.</title>
        <authorList>
            <consortium name="The Broad Institute Genomics Platform"/>
            <consortium name="The Broad Institute Genome Sequencing Center for Infectious Disease"/>
            <person name="Wu L."/>
            <person name="Ma J."/>
        </authorList>
    </citation>
    <scope>NUCLEOTIDE SEQUENCE [LARGE SCALE GENOMIC DNA]</scope>
    <source>
        <strain evidence="3">JCM 9458</strain>
    </source>
</reference>
<dbReference type="EMBL" id="BAAAYN010000032">
    <property type="protein sequence ID" value="GAA3391493.1"/>
    <property type="molecule type" value="Genomic_DNA"/>
</dbReference>
<gene>
    <name evidence="2" type="ORF">GCM10020369_49680</name>
</gene>
<feature type="compositionally biased region" description="Low complexity" evidence="1">
    <location>
        <begin position="8"/>
        <end position="22"/>
    </location>
</feature>
<keyword evidence="3" id="KW-1185">Reference proteome</keyword>
<evidence type="ECO:0000313" key="3">
    <source>
        <dbReference type="Proteomes" id="UP001501676"/>
    </source>
</evidence>